<proteinExistence type="predicted"/>
<dbReference type="SUPFAM" id="SSF53448">
    <property type="entry name" value="Nucleotide-diphospho-sugar transferases"/>
    <property type="match status" value="1"/>
</dbReference>
<dbReference type="PANTHER" id="PTHR43685">
    <property type="entry name" value="GLYCOSYLTRANSFERASE"/>
    <property type="match status" value="1"/>
</dbReference>
<dbReference type="PANTHER" id="PTHR43685:SF2">
    <property type="entry name" value="GLYCOSYLTRANSFERASE 2-LIKE DOMAIN-CONTAINING PROTEIN"/>
    <property type="match status" value="1"/>
</dbReference>
<organism evidence="2 3">
    <name type="scientific">Bradyrhizobium australiense</name>
    <dbReference type="NCBI Taxonomy" id="2721161"/>
    <lineage>
        <taxon>Bacteria</taxon>
        <taxon>Pseudomonadati</taxon>
        <taxon>Pseudomonadota</taxon>
        <taxon>Alphaproteobacteria</taxon>
        <taxon>Hyphomicrobiales</taxon>
        <taxon>Nitrobacteraceae</taxon>
        <taxon>Bradyrhizobium</taxon>
    </lineage>
</organism>
<dbReference type="InterPro" id="IPR001173">
    <property type="entry name" value="Glyco_trans_2-like"/>
</dbReference>
<protein>
    <submittedName>
        <fullName evidence="2">Glycosyltransferase family 2 protein</fullName>
    </submittedName>
</protein>
<sequence>MSTNTFAVVIPLYNKEHYIARAITSVMAQTRPVDEIIIVDDASTDSSIDKVARFQDPRIRLLRRTDPQQRGLPATRNVGIRSARSRWIALLDADDSWREDFIEEIEKLLTRASDRTGMLFTGWENIWSSGVTRDPYSASRDQLGFTQLNFDSFVSTWLRLGSCPVMCSGVVLRRDMVIEAGLFQERCRRGEDKEMWLRLLYIADALASPRICSSYYRSIPGQMQQSITTHVRHCVCATLEDLITQSSGKRRRLLMRLFNHEVLEYARAVHQRERVSPEIYRGFFVSIDPYRYFILLSLSYVPVPIQQLIRRFVLWTSGVIGIPRRGTGSQFR</sequence>
<evidence type="ECO:0000313" key="3">
    <source>
        <dbReference type="Proteomes" id="UP000544122"/>
    </source>
</evidence>
<accession>A0A7Y4LUB0</accession>
<dbReference type="CDD" id="cd00761">
    <property type="entry name" value="Glyco_tranf_GTA_type"/>
    <property type="match status" value="1"/>
</dbReference>
<name>A0A7Y4LUB0_9BRAD</name>
<evidence type="ECO:0000313" key="2">
    <source>
        <dbReference type="EMBL" id="NOJ39137.1"/>
    </source>
</evidence>
<evidence type="ECO:0000259" key="1">
    <source>
        <dbReference type="Pfam" id="PF00535"/>
    </source>
</evidence>
<dbReference type="GO" id="GO:0016740">
    <property type="term" value="F:transferase activity"/>
    <property type="evidence" value="ECO:0007669"/>
    <property type="project" value="UniProtKB-KW"/>
</dbReference>
<dbReference type="RefSeq" id="WP_171578395.1">
    <property type="nucleotide sequence ID" value="NZ_JAAVLX010000002.1"/>
</dbReference>
<dbReference type="AlphaFoldDB" id="A0A7Y4LUB0"/>
<feature type="domain" description="Glycosyltransferase 2-like" evidence="1">
    <location>
        <begin position="8"/>
        <end position="111"/>
    </location>
</feature>
<dbReference type="InterPro" id="IPR029044">
    <property type="entry name" value="Nucleotide-diphossugar_trans"/>
</dbReference>
<keyword evidence="3" id="KW-1185">Reference proteome</keyword>
<dbReference type="InterPro" id="IPR050834">
    <property type="entry name" value="Glycosyltransf_2"/>
</dbReference>
<gene>
    <name evidence="2" type="ORF">HCN58_05885</name>
</gene>
<reference evidence="2 3" key="1">
    <citation type="submission" date="2020-03" db="EMBL/GenBank/DDBJ databases">
        <title>Bradyrhizobium diversity isolated from nodules of Indigofera sp.</title>
        <authorList>
            <person name="Klepa M."/>
            <person name="Helene L."/>
            <person name="Hungria M."/>
        </authorList>
    </citation>
    <scope>NUCLEOTIDE SEQUENCE [LARGE SCALE GENOMIC DNA]</scope>
    <source>
        <strain evidence="2 3">WSM 1791</strain>
    </source>
</reference>
<dbReference type="EMBL" id="JAAVLX010000002">
    <property type="protein sequence ID" value="NOJ39137.1"/>
    <property type="molecule type" value="Genomic_DNA"/>
</dbReference>
<keyword evidence="2" id="KW-0808">Transferase</keyword>
<dbReference type="Gene3D" id="3.90.550.10">
    <property type="entry name" value="Spore Coat Polysaccharide Biosynthesis Protein SpsA, Chain A"/>
    <property type="match status" value="1"/>
</dbReference>
<dbReference type="Pfam" id="PF00535">
    <property type="entry name" value="Glycos_transf_2"/>
    <property type="match status" value="1"/>
</dbReference>
<comment type="caution">
    <text evidence="2">The sequence shown here is derived from an EMBL/GenBank/DDBJ whole genome shotgun (WGS) entry which is preliminary data.</text>
</comment>
<dbReference type="Proteomes" id="UP000544122">
    <property type="component" value="Unassembled WGS sequence"/>
</dbReference>